<dbReference type="Gene3D" id="2.60.40.1890">
    <property type="entry name" value="PCu(A)C copper chaperone"/>
    <property type="match status" value="1"/>
</dbReference>
<dbReference type="InterPro" id="IPR058248">
    <property type="entry name" value="Lxx211020-like"/>
</dbReference>
<comment type="caution">
    <text evidence="2">The sequence shown here is derived from an EMBL/GenBank/DDBJ whole genome shotgun (WGS) entry which is preliminary data.</text>
</comment>
<feature type="signal peptide" evidence="1">
    <location>
        <begin position="1"/>
        <end position="20"/>
    </location>
</feature>
<evidence type="ECO:0000313" key="2">
    <source>
        <dbReference type="EMBL" id="MCJ0973595.1"/>
    </source>
</evidence>
<proteinExistence type="predicted"/>
<dbReference type="EMBL" id="JALGRD010000004">
    <property type="protein sequence ID" value="MCJ0973595.1"/>
    <property type="molecule type" value="Genomic_DNA"/>
</dbReference>
<organism evidence="2 3">
    <name type="scientific">Stutzerimonas marianensis</name>
    <dbReference type="NCBI Taxonomy" id="2929513"/>
    <lineage>
        <taxon>Bacteria</taxon>
        <taxon>Pseudomonadati</taxon>
        <taxon>Pseudomonadota</taxon>
        <taxon>Gammaproteobacteria</taxon>
        <taxon>Pseudomonadales</taxon>
        <taxon>Pseudomonadaceae</taxon>
        <taxon>Stutzerimonas</taxon>
    </lineage>
</organism>
<keyword evidence="1" id="KW-0732">Signal</keyword>
<dbReference type="Pfam" id="PF04314">
    <property type="entry name" value="PCuAC"/>
    <property type="match status" value="1"/>
</dbReference>
<accession>A0A9X2ASE3</accession>
<name>A0A9X2ASE3_9GAMM</name>
<dbReference type="InterPro" id="IPR036182">
    <property type="entry name" value="PCuAC_sf"/>
</dbReference>
<reference evidence="2" key="1">
    <citation type="submission" date="2022-03" db="EMBL/GenBank/DDBJ databases">
        <title>Pseudomonas marianensis sp. nov., a marine bacterium isolated from deep-sea sediments of the Mariana Trench.</title>
        <authorList>
            <person name="Wei Y."/>
        </authorList>
    </citation>
    <scope>NUCLEOTIDE SEQUENCE</scope>
    <source>
        <strain evidence="2">PS1</strain>
    </source>
</reference>
<dbReference type="InterPro" id="IPR007410">
    <property type="entry name" value="LpqE-like"/>
</dbReference>
<sequence length="162" mass="17548">MLARLATTVLLAAVWLNASADDHQHDHHSMHLAASQAWSRAMPPTAPTGAVYFTLRNPGDTADRLVGVKTPRAEKAELHAHVHDGDLMRMEHVEGVDVPAGGEVQFKPGGYHVMLFNLSEPLVAGDRFPLTLIFRDGGEVQTEVTIRDQAPEGDTGAAHSHH</sequence>
<evidence type="ECO:0000313" key="3">
    <source>
        <dbReference type="Proteomes" id="UP001139682"/>
    </source>
</evidence>
<feature type="chain" id="PRO_5040885998" evidence="1">
    <location>
        <begin position="21"/>
        <end position="162"/>
    </location>
</feature>
<dbReference type="SUPFAM" id="SSF110087">
    <property type="entry name" value="DR1885-like metal-binding protein"/>
    <property type="match status" value="1"/>
</dbReference>
<dbReference type="Proteomes" id="UP001139682">
    <property type="component" value="Unassembled WGS sequence"/>
</dbReference>
<keyword evidence="3" id="KW-1185">Reference proteome</keyword>
<evidence type="ECO:0000256" key="1">
    <source>
        <dbReference type="SAM" id="SignalP"/>
    </source>
</evidence>
<dbReference type="RefSeq" id="WP_243605714.1">
    <property type="nucleotide sequence ID" value="NZ_JALGRD010000004.1"/>
</dbReference>
<dbReference type="PANTHER" id="PTHR36302">
    <property type="entry name" value="BLR7088 PROTEIN"/>
    <property type="match status" value="1"/>
</dbReference>
<gene>
    <name evidence="2" type="ORF">MST27_09475</name>
</gene>
<dbReference type="AlphaFoldDB" id="A0A9X2ASE3"/>
<dbReference type="PANTHER" id="PTHR36302:SF1">
    <property type="entry name" value="COPPER CHAPERONE PCU(A)C"/>
    <property type="match status" value="1"/>
</dbReference>
<protein>
    <submittedName>
        <fullName evidence="2">Copper chaperone PCu(A)C</fullName>
    </submittedName>
</protein>